<proteinExistence type="predicted"/>
<organism evidence="2">
    <name type="scientific">viral metagenome</name>
    <dbReference type="NCBI Taxonomy" id="1070528"/>
    <lineage>
        <taxon>unclassified sequences</taxon>
        <taxon>metagenomes</taxon>
        <taxon>organismal metagenomes</taxon>
    </lineage>
</organism>
<dbReference type="EMBL" id="MN740015">
    <property type="protein sequence ID" value="QHT84062.1"/>
    <property type="molecule type" value="Genomic_DNA"/>
</dbReference>
<reference evidence="2" key="1">
    <citation type="journal article" date="2020" name="Nature">
        <title>Giant virus diversity and host interactions through global metagenomics.</title>
        <authorList>
            <person name="Schulz F."/>
            <person name="Roux S."/>
            <person name="Paez-Espino D."/>
            <person name="Jungbluth S."/>
            <person name="Walsh D.A."/>
            <person name="Denef V.J."/>
            <person name="McMahon K.D."/>
            <person name="Konstantinidis K.T."/>
            <person name="Eloe-Fadrosh E.A."/>
            <person name="Kyrpides N.C."/>
            <person name="Woyke T."/>
        </authorList>
    </citation>
    <scope>NUCLEOTIDE SEQUENCE</scope>
    <source>
        <strain evidence="2">GVMAG-M-3300023184-16</strain>
    </source>
</reference>
<keyword evidence="1" id="KW-0812">Transmembrane</keyword>
<name>A0A6C0HU63_9ZZZZ</name>
<accession>A0A6C0HU63</accession>
<evidence type="ECO:0000313" key="2">
    <source>
        <dbReference type="EMBL" id="QHT84062.1"/>
    </source>
</evidence>
<dbReference type="AlphaFoldDB" id="A0A6C0HU63"/>
<evidence type="ECO:0000256" key="1">
    <source>
        <dbReference type="SAM" id="Phobius"/>
    </source>
</evidence>
<keyword evidence="1" id="KW-1133">Transmembrane helix</keyword>
<keyword evidence="1" id="KW-0472">Membrane</keyword>
<protein>
    <submittedName>
        <fullName evidence="2">Uncharacterized protein</fullName>
    </submittedName>
</protein>
<sequence length="99" mass="11616">MTNHTPMARKDIPNPVVDVNNYIFGTVPLPYCFWFYVFSLFAFVALILSLASMMVSLMFVDFGKYLWQFVALKINLIFALFSVYFSNRLLYNMCLRSEK</sequence>
<feature type="transmembrane region" description="Helical" evidence="1">
    <location>
        <begin position="65"/>
        <end position="86"/>
    </location>
</feature>
<feature type="transmembrane region" description="Helical" evidence="1">
    <location>
        <begin position="33"/>
        <end position="59"/>
    </location>
</feature>